<keyword evidence="3" id="KW-1185">Reference proteome</keyword>
<dbReference type="AlphaFoldDB" id="F3NC79"/>
<dbReference type="Proteomes" id="UP000003022">
    <property type="component" value="Unassembled WGS sequence"/>
</dbReference>
<feature type="region of interest" description="Disordered" evidence="1">
    <location>
        <begin position="24"/>
        <end position="64"/>
    </location>
</feature>
<sequence length="117" mass="12892">MGAWSVPGRGGMAVHWGLRCGESWGENARGKAEGGREEGARTGRTRWPPLSVQHGPDQCGCQEPDKQYRWPLPGRRSVTVRQHPPRKAQLRSSSNPSASLCVDHAPTFGEMIFKILC</sequence>
<feature type="region of interest" description="Disordered" evidence="1">
    <location>
        <begin position="77"/>
        <end position="98"/>
    </location>
</feature>
<organism evidence="2 3">
    <name type="scientific">Streptomyces griseoaurantiacus M045</name>
    <dbReference type="NCBI Taxonomy" id="996637"/>
    <lineage>
        <taxon>Bacteria</taxon>
        <taxon>Bacillati</taxon>
        <taxon>Actinomycetota</taxon>
        <taxon>Actinomycetes</taxon>
        <taxon>Kitasatosporales</taxon>
        <taxon>Streptomycetaceae</taxon>
        <taxon>Streptomyces</taxon>
        <taxon>Streptomyces aurantiacus group</taxon>
    </lineage>
</organism>
<evidence type="ECO:0000313" key="3">
    <source>
        <dbReference type="Proteomes" id="UP000003022"/>
    </source>
</evidence>
<gene>
    <name evidence="2" type="ORF">SGM_6768</name>
</gene>
<accession>F3NC79</accession>
<dbReference type="STRING" id="996637.SGM_6768"/>
<protein>
    <submittedName>
        <fullName evidence="2">Uncharacterized protein</fullName>
    </submittedName>
</protein>
<evidence type="ECO:0000313" key="2">
    <source>
        <dbReference type="EMBL" id="EGG48967.1"/>
    </source>
</evidence>
<reference evidence="2 3" key="1">
    <citation type="journal article" date="2011" name="J. Bacteriol.">
        <title>Draft genome sequence of the marine bacterium Streptomyces griseoaurantiacus M045, which produces novel manumycin-type antibiotics with a pABA core component.</title>
        <authorList>
            <person name="Li F."/>
            <person name="Jiang P."/>
            <person name="Zheng H."/>
            <person name="Wang S."/>
            <person name="Zhao G."/>
            <person name="Qin S."/>
            <person name="Liu Z."/>
        </authorList>
    </citation>
    <scope>NUCLEOTIDE SEQUENCE [LARGE SCALE GENOMIC DNA]</scope>
    <source>
        <strain evidence="2 3">M045</strain>
    </source>
</reference>
<name>F3NC79_9ACTN</name>
<dbReference type="EMBL" id="AEYX01000005">
    <property type="protein sequence ID" value="EGG48967.1"/>
    <property type="molecule type" value="Genomic_DNA"/>
</dbReference>
<evidence type="ECO:0000256" key="1">
    <source>
        <dbReference type="SAM" id="MobiDB-lite"/>
    </source>
</evidence>
<feature type="compositionally biased region" description="Basic and acidic residues" evidence="1">
    <location>
        <begin position="28"/>
        <end position="41"/>
    </location>
</feature>
<comment type="caution">
    <text evidence="2">The sequence shown here is derived from an EMBL/GenBank/DDBJ whole genome shotgun (WGS) entry which is preliminary data.</text>
</comment>
<proteinExistence type="predicted"/>